<dbReference type="EMBL" id="JFKB01000002">
    <property type="protein sequence ID" value="OSQ49500.1"/>
    <property type="molecule type" value="Genomic_DNA"/>
</dbReference>
<evidence type="ECO:0000259" key="2">
    <source>
        <dbReference type="SMART" id="SM00318"/>
    </source>
</evidence>
<dbReference type="SUPFAM" id="SSF50199">
    <property type="entry name" value="Staphylococcal nuclease"/>
    <property type="match status" value="1"/>
</dbReference>
<reference evidence="3 4" key="1">
    <citation type="submission" date="2014-03" db="EMBL/GenBank/DDBJ databases">
        <title>The draft genome sequence of Thalassospira alkalitolerans JCM 18968.</title>
        <authorList>
            <person name="Lai Q."/>
            <person name="Shao Z."/>
        </authorList>
    </citation>
    <scope>NUCLEOTIDE SEQUENCE [LARGE SCALE GENOMIC DNA]</scope>
    <source>
        <strain evidence="3 4">JCM 18968</strain>
    </source>
</reference>
<feature type="signal peptide" evidence="1">
    <location>
        <begin position="1"/>
        <end position="28"/>
    </location>
</feature>
<accession>A0A1Y2LEV6</accession>
<dbReference type="OrthoDB" id="9805504at2"/>
<protein>
    <submittedName>
        <fullName evidence="3">Nuclease</fullName>
    </submittedName>
</protein>
<feature type="domain" description="TNase-like" evidence="2">
    <location>
        <begin position="33"/>
        <end position="156"/>
    </location>
</feature>
<dbReference type="InterPro" id="IPR016071">
    <property type="entry name" value="Staphylococal_nuclease_OB-fold"/>
</dbReference>
<dbReference type="Gene3D" id="2.40.50.90">
    <property type="match status" value="1"/>
</dbReference>
<keyword evidence="4" id="KW-1185">Reference proteome</keyword>
<evidence type="ECO:0000313" key="3">
    <source>
        <dbReference type="EMBL" id="OSQ49500.1"/>
    </source>
</evidence>
<dbReference type="SMART" id="SM00318">
    <property type="entry name" value="SNc"/>
    <property type="match status" value="1"/>
</dbReference>
<dbReference type="AlphaFoldDB" id="A0A1Y2LEV6"/>
<evidence type="ECO:0000256" key="1">
    <source>
        <dbReference type="SAM" id="SignalP"/>
    </source>
</evidence>
<dbReference type="Pfam" id="PF00565">
    <property type="entry name" value="SNase"/>
    <property type="match status" value="1"/>
</dbReference>
<dbReference type="STRING" id="1293890.TALK_03890"/>
<gene>
    <name evidence="3" type="ORF">TALK_03890</name>
</gene>
<dbReference type="Proteomes" id="UP000193396">
    <property type="component" value="Unassembled WGS sequence"/>
</dbReference>
<sequence>MQPMFALRTSATITALMFIMAAPTVACADPVYDELFGKVRPVDGDTLEFGFKRVDLWGADALERFQRCVLNGQTTACGADAWQVITNLIGTGNVTCKVQGMNRYKRNMAICRNASGMDIGQAMIARGMAVARTDEMPSYARVESSAKQSRTGAWAGEFIDPLLWRRGDRLPEHQIKIHRWQRDE</sequence>
<feature type="chain" id="PRO_5012530979" evidence="1">
    <location>
        <begin position="29"/>
        <end position="184"/>
    </location>
</feature>
<name>A0A1Y2LEV6_9PROT</name>
<comment type="caution">
    <text evidence="3">The sequence shown here is derived from an EMBL/GenBank/DDBJ whole genome shotgun (WGS) entry which is preliminary data.</text>
</comment>
<evidence type="ECO:0000313" key="4">
    <source>
        <dbReference type="Proteomes" id="UP000193396"/>
    </source>
</evidence>
<organism evidence="3 4">
    <name type="scientific">Thalassospira alkalitolerans</name>
    <dbReference type="NCBI Taxonomy" id="1293890"/>
    <lineage>
        <taxon>Bacteria</taxon>
        <taxon>Pseudomonadati</taxon>
        <taxon>Pseudomonadota</taxon>
        <taxon>Alphaproteobacteria</taxon>
        <taxon>Rhodospirillales</taxon>
        <taxon>Thalassospiraceae</taxon>
        <taxon>Thalassospira</taxon>
    </lineage>
</organism>
<dbReference type="InterPro" id="IPR035437">
    <property type="entry name" value="SNase_OB-fold_sf"/>
</dbReference>
<keyword evidence="1" id="KW-0732">Signal</keyword>
<proteinExistence type="predicted"/>